<dbReference type="Proteomes" id="UP000095552">
    <property type="component" value="Unassembled WGS sequence"/>
</dbReference>
<gene>
    <name evidence="3" type="ORF">BFP71_13315</name>
</gene>
<protein>
    <recommendedName>
        <fullName evidence="2">Glycosyltransferase RgtA/B/C/D-like domain-containing protein</fullName>
    </recommendedName>
</protein>
<keyword evidence="1" id="KW-1133">Transmembrane helix</keyword>
<feature type="transmembrane region" description="Helical" evidence="1">
    <location>
        <begin position="110"/>
        <end position="126"/>
    </location>
</feature>
<keyword evidence="4" id="KW-1185">Reference proteome</keyword>
<dbReference type="STRING" id="1563681.BFP71_13315"/>
<feature type="transmembrane region" description="Helical" evidence="1">
    <location>
        <begin position="83"/>
        <end position="103"/>
    </location>
</feature>
<feature type="transmembrane region" description="Helical" evidence="1">
    <location>
        <begin position="330"/>
        <end position="347"/>
    </location>
</feature>
<keyword evidence="1" id="KW-0472">Membrane</keyword>
<dbReference type="InterPro" id="IPR038731">
    <property type="entry name" value="RgtA/B/C-like"/>
</dbReference>
<feature type="transmembrane region" description="Helical" evidence="1">
    <location>
        <begin position="264"/>
        <end position="286"/>
    </location>
</feature>
<feature type="transmembrane region" description="Helical" evidence="1">
    <location>
        <begin position="298"/>
        <end position="318"/>
    </location>
</feature>
<evidence type="ECO:0000256" key="1">
    <source>
        <dbReference type="SAM" id="Phobius"/>
    </source>
</evidence>
<dbReference type="AlphaFoldDB" id="A0A1E5SZ90"/>
<name>A0A1E5SZ90_9BACT</name>
<dbReference type="Pfam" id="PF13231">
    <property type="entry name" value="PMT_2"/>
    <property type="match status" value="1"/>
</dbReference>
<organism evidence="3 4">
    <name type="scientific">Roseivirga misakiensis</name>
    <dbReference type="NCBI Taxonomy" id="1563681"/>
    <lineage>
        <taxon>Bacteria</taxon>
        <taxon>Pseudomonadati</taxon>
        <taxon>Bacteroidota</taxon>
        <taxon>Cytophagia</taxon>
        <taxon>Cytophagales</taxon>
        <taxon>Roseivirgaceae</taxon>
        <taxon>Roseivirga</taxon>
    </lineage>
</organism>
<comment type="caution">
    <text evidence="3">The sequence shown here is derived from an EMBL/GenBank/DDBJ whole genome shotgun (WGS) entry which is preliminary data.</text>
</comment>
<dbReference type="EMBL" id="MDGQ01000005">
    <property type="protein sequence ID" value="OEK04449.1"/>
    <property type="molecule type" value="Genomic_DNA"/>
</dbReference>
<evidence type="ECO:0000259" key="2">
    <source>
        <dbReference type="Pfam" id="PF13231"/>
    </source>
</evidence>
<feature type="transmembrane region" description="Helical" evidence="1">
    <location>
        <begin position="12"/>
        <end position="30"/>
    </location>
</feature>
<keyword evidence="1" id="KW-0812">Transmembrane</keyword>
<dbReference type="RefSeq" id="WP_069835954.1">
    <property type="nucleotide sequence ID" value="NZ_MDGQ01000005.1"/>
</dbReference>
<feature type="domain" description="Glycosyltransferase RgtA/B/C/D-like" evidence="2">
    <location>
        <begin position="71"/>
        <end position="219"/>
    </location>
</feature>
<feature type="transmembrane region" description="Helical" evidence="1">
    <location>
        <begin position="359"/>
        <end position="377"/>
    </location>
</feature>
<sequence>MTFKKYISPKTYRTAQLLLNIALIIVWYLANDGLAFWDDYTYLNFADQINKGTFEITTNHFTSRIGLLYPVAWLTDVFGVNEYTAALYPFLCSLIMLNLFFWVGERYGHWIGLMTGFLLLVDYHTITFTTHLFPEMPVALGVFGALFCYDIVNRREGDYRLLALLTAALIYGAFIIKTSMFIVGPLFVYLVINDFLRRRNKGYWYITVSLLLFFFLIHGFWYKEMFGDFFYRFNNISDNHEPTVKTFFDKDATQLIKRLTYLPFLAFLRGGFFIPLGFALPAIFSIKRSDWNLDKPEKLWTVSAILIFVSWWFISTNWKYYSPMPVETRHIMFVIPILLMAGAYYWSEKELFQKLISGKAKWFIVAVLLVIPVYKIFKSNDRNFSELSQLITTEFVNESEGQKVIADGLVAYGYPYFYDFEESNDVFEWWVELDFDQVKIGDYLLVNPPFLNDRYEEPGYLSLLKNSISTKGWMLKAVGDYRAVELYQIVPIEQ</sequence>
<evidence type="ECO:0000313" key="4">
    <source>
        <dbReference type="Proteomes" id="UP000095552"/>
    </source>
</evidence>
<evidence type="ECO:0000313" key="3">
    <source>
        <dbReference type="EMBL" id="OEK04449.1"/>
    </source>
</evidence>
<reference evidence="3 4" key="1">
    <citation type="submission" date="2016-08" db="EMBL/GenBank/DDBJ databases">
        <title>Draft genome of Fabibacter sp. strain SK-8.</title>
        <authorList>
            <person name="Wong S.-K."/>
            <person name="Hamasaki K."/>
            <person name="Yoshizawa S."/>
        </authorList>
    </citation>
    <scope>NUCLEOTIDE SEQUENCE [LARGE SCALE GENOMIC DNA]</scope>
    <source>
        <strain evidence="3 4">SK-8</strain>
    </source>
</reference>
<proteinExistence type="predicted"/>
<feature type="transmembrane region" description="Helical" evidence="1">
    <location>
        <begin position="161"/>
        <end position="191"/>
    </location>
</feature>
<accession>A0A1E5SZ90</accession>
<feature type="transmembrane region" description="Helical" evidence="1">
    <location>
        <begin position="203"/>
        <end position="222"/>
    </location>
</feature>